<dbReference type="GO" id="GO:0008239">
    <property type="term" value="F:dipeptidyl-peptidase activity"/>
    <property type="evidence" value="ECO:0007669"/>
    <property type="project" value="InterPro"/>
</dbReference>
<gene>
    <name evidence="2" type="primary">cocE_3</name>
    <name evidence="2" type="ORF">NCTC11343_02745</name>
</gene>
<evidence type="ECO:0000259" key="1">
    <source>
        <dbReference type="Pfam" id="PF08530"/>
    </source>
</evidence>
<dbReference type="Gene3D" id="2.60.120.260">
    <property type="entry name" value="Galactose-binding domain-like"/>
    <property type="match status" value="1"/>
</dbReference>
<evidence type="ECO:0000313" key="2">
    <source>
        <dbReference type="EMBL" id="SPZ87148.1"/>
    </source>
</evidence>
<dbReference type="SUPFAM" id="SSF49785">
    <property type="entry name" value="Galactose-binding domain-like"/>
    <property type="match status" value="1"/>
</dbReference>
<dbReference type="AlphaFoldDB" id="A0A2X2IZC0"/>
<organism evidence="2 3">
    <name type="scientific">Sphingobacterium multivorum</name>
    <dbReference type="NCBI Taxonomy" id="28454"/>
    <lineage>
        <taxon>Bacteria</taxon>
        <taxon>Pseudomonadati</taxon>
        <taxon>Bacteroidota</taxon>
        <taxon>Sphingobacteriia</taxon>
        <taxon>Sphingobacteriales</taxon>
        <taxon>Sphingobacteriaceae</taxon>
        <taxon>Sphingobacterium</taxon>
    </lineage>
</organism>
<dbReference type="EMBL" id="UAUU01000009">
    <property type="protein sequence ID" value="SPZ87148.1"/>
    <property type="molecule type" value="Genomic_DNA"/>
</dbReference>
<dbReference type="InterPro" id="IPR013736">
    <property type="entry name" value="Xaa-Pro_dipept_C"/>
</dbReference>
<sequence>MHPYKKGDKLSDCQCLIRGEVMRAKYRKSFAHPEAMKPNRIEEVRFDMQDAAHVFKKGHKIMVQIQSSWFPLVDRNPQQFMNIYEAADKDFKTQEHRIYCQGQYASFISLPIVTSHEN</sequence>
<dbReference type="EC" id="3.1.1.84" evidence="2"/>
<feature type="domain" description="Xaa-Pro dipeptidyl-peptidase C-terminal" evidence="1">
    <location>
        <begin position="21"/>
        <end position="108"/>
    </location>
</feature>
<dbReference type="Pfam" id="PF08530">
    <property type="entry name" value="PepX_C"/>
    <property type="match status" value="1"/>
</dbReference>
<proteinExistence type="predicted"/>
<reference evidence="2 3" key="1">
    <citation type="submission" date="2018-06" db="EMBL/GenBank/DDBJ databases">
        <authorList>
            <consortium name="Pathogen Informatics"/>
            <person name="Doyle S."/>
        </authorList>
    </citation>
    <scope>NUCLEOTIDE SEQUENCE [LARGE SCALE GENOMIC DNA]</scope>
    <source>
        <strain evidence="2 3">NCTC11343</strain>
    </source>
</reference>
<name>A0A2X2IZC0_SPHMU</name>
<dbReference type="InterPro" id="IPR008979">
    <property type="entry name" value="Galactose-bd-like_sf"/>
</dbReference>
<protein>
    <submittedName>
        <fullName evidence="2">Cocaine esterase</fullName>
        <ecNumber evidence="2">3.1.1.84</ecNumber>
    </submittedName>
</protein>
<dbReference type="Proteomes" id="UP000251241">
    <property type="component" value="Unassembled WGS sequence"/>
</dbReference>
<evidence type="ECO:0000313" key="3">
    <source>
        <dbReference type="Proteomes" id="UP000251241"/>
    </source>
</evidence>
<keyword evidence="2" id="KW-0378">Hydrolase</keyword>
<accession>A0A2X2IZC0</accession>